<gene>
    <name evidence="1" type="ORF">P4S50_08975</name>
</gene>
<reference evidence="1 2" key="1">
    <citation type="submission" date="2023-03" db="EMBL/GenBank/DDBJ databases">
        <title>Complete genome sequence of Tepidibacter sp. SWIR-1, isolated from a deep-sea hydrothermal vent.</title>
        <authorList>
            <person name="Li X."/>
        </authorList>
    </citation>
    <scope>NUCLEOTIDE SEQUENCE [LARGE SCALE GENOMIC DNA]</scope>
    <source>
        <strain evidence="1 2">SWIR-1</strain>
    </source>
</reference>
<name>A0ABY8EJY7_9FIRM</name>
<evidence type="ECO:0000313" key="2">
    <source>
        <dbReference type="Proteomes" id="UP001222800"/>
    </source>
</evidence>
<dbReference type="EMBL" id="CP120733">
    <property type="protein sequence ID" value="WFD12199.1"/>
    <property type="molecule type" value="Genomic_DNA"/>
</dbReference>
<dbReference type="Proteomes" id="UP001222800">
    <property type="component" value="Chromosome"/>
</dbReference>
<keyword evidence="2" id="KW-1185">Reference proteome</keyword>
<sequence>MQNLIITNKGQELMAKLIAGTSTATFTKICTSDYDYTDTVIEDLLTLYQIKQETLVSKVTRTDTTIVEVLAVMNNTNLNEGYYIRGVGLYAKGSDDVEILYAVSITDTPDYMPPFSGSTVSGITFRLNTKVDNSTQVTLEVNPAAIPTIDQLQNVENTLNVHIGNSVYSESGVHGFRYHNDILQFDDGEGNWIDIETGGGGIAPNNVSDATIKVGNGKLTIKWSDPGDTVVDGQLLCTWEGTKLVQKAGSFPENIKDGTVILDNKVKDAYLSDGFEINGLTNGTTYYFKLFPYSDKNAVNENVANRLSAAPQPYKIMGLSIDLSNSNPATSITYTDDAVGMTPGSAAWDEFFGHYPCLLNAGVEVGKLKTTDYTKFENGTAADITSGSAGDVMVAFPRRGVKITTVGTTMTIKMTDDPDNADFEYLAHTRGSTRKEKFYLGAYKGFTTSSKLRSLSGKTPTASQTIGTFRTQAQANGAGYDQSGFYQLIFRQVMYLLKYRNLDSQTAVGRGYVDGNSAAIATGGTNTKGMDFGETTGKLQMKLFGLEDFWGNVYEWIDGLVTNSTWNILTATDSFNDSGSGYTNQGQGATADVSGYMSVPQGTSETGFIVKTAGGSETTYFCDYAYLYDGCVAYFGGSWGAASSAGAFRLRVNSAASSSGAYVAARLMYL</sequence>
<accession>A0ABY8EJY7</accession>
<proteinExistence type="predicted"/>
<protein>
    <recommendedName>
        <fullName evidence="3">Fibronectin type-III domain-containing protein</fullName>
    </recommendedName>
</protein>
<organism evidence="1 2">
    <name type="scientific">Tepidibacter hydrothermalis</name>
    <dbReference type="NCBI Taxonomy" id="3036126"/>
    <lineage>
        <taxon>Bacteria</taxon>
        <taxon>Bacillati</taxon>
        <taxon>Bacillota</taxon>
        <taxon>Clostridia</taxon>
        <taxon>Peptostreptococcales</taxon>
        <taxon>Peptostreptococcaceae</taxon>
        <taxon>Tepidibacter</taxon>
    </lineage>
</organism>
<evidence type="ECO:0008006" key="3">
    <source>
        <dbReference type="Google" id="ProtNLM"/>
    </source>
</evidence>
<dbReference type="RefSeq" id="WP_277734508.1">
    <property type="nucleotide sequence ID" value="NZ_CP120733.1"/>
</dbReference>
<evidence type="ECO:0000313" key="1">
    <source>
        <dbReference type="EMBL" id="WFD12199.1"/>
    </source>
</evidence>